<evidence type="ECO:0000259" key="6">
    <source>
        <dbReference type="PROSITE" id="PS50075"/>
    </source>
</evidence>
<dbReference type="PROSITE" id="PS50075">
    <property type="entry name" value="CARRIER"/>
    <property type="match status" value="2"/>
</dbReference>
<dbReference type="OrthoDB" id="189763at2759"/>
<accession>A0A6A4ZTK2</accession>
<name>A0A6A4ZTK2_9STRA</name>
<dbReference type="InterPro" id="IPR000873">
    <property type="entry name" value="AMP-dep_synth/lig_dom"/>
</dbReference>
<dbReference type="Gene3D" id="1.10.1200.10">
    <property type="entry name" value="ACP-like"/>
    <property type="match status" value="2"/>
</dbReference>
<evidence type="ECO:0000256" key="1">
    <source>
        <dbReference type="ARBA" id="ARBA00022450"/>
    </source>
</evidence>
<dbReference type="NCBIfam" id="TIGR01720">
    <property type="entry name" value="NRPS-para261"/>
    <property type="match status" value="1"/>
</dbReference>
<evidence type="ECO:0000256" key="3">
    <source>
        <dbReference type="ARBA" id="ARBA00022598"/>
    </source>
</evidence>
<dbReference type="InterPro" id="IPR006162">
    <property type="entry name" value="Ppantetheine_attach_site"/>
</dbReference>
<dbReference type="NCBIfam" id="TIGR01733">
    <property type="entry name" value="AA-adenyl-dom"/>
    <property type="match status" value="2"/>
</dbReference>
<dbReference type="Pfam" id="PF00550">
    <property type="entry name" value="PP-binding"/>
    <property type="match status" value="2"/>
</dbReference>
<gene>
    <name evidence="7" type="ORF">As57867_003121</name>
</gene>
<feature type="domain" description="Carrier" evidence="6">
    <location>
        <begin position="459"/>
        <end position="536"/>
    </location>
</feature>
<dbReference type="InterPro" id="IPR010060">
    <property type="entry name" value="NRPS_synth"/>
</dbReference>
<sequence>LTYGQLNSQANSVAAALAALQVGAGMRVAVIMDRSLEFPIGLLAALKVGASMMPIDATFPAARLTFMLADANVAAVITTEDFRDRIQELKLSIPVLVIRSSDLASAPVAFEPSPHHVAMRHDEAFVVYTSGSTGKPKGVPVLHEGAVNVIVHSATEAKIERGVRVMQFMAIGFDVCQWETWKTLSFGATLVFRTDNFQATMLTVDVLVCTPTGLSLFGHPSKYPNLKCVCVAGECVPEQLKDLWAEHAMFMNVYGPSECSISSHFVRLEKHSPVSVGAPLPNVNAYVLDEAQCPVPVGAVGELYLGGLCVGPGYINLPDQTTERFLSDPFARTPKGRMFRTGDMARLLSNGNFEVLGRQDSQVKLKGYRIELDEVAAAMMNHPDVVSAAAIVKDKSYLVGFYAPSTATSEELQAIVSNQLPTYMVPAVWIGLDAMPQNSNGKIDKLALAAHSVTVEVTTLETETEEQLAAVWAQVLSVEVSEIGRTTSFFALGGDSITAIRLVSKAKTMFGLLLTTRAILKNPRLTSMADTCKRSVQDSHVEEYASLTGNVPLTPIQHLNFTLPWENVHFFNQSTILKPRQVLSHEKLASCVTTLTVQHDMLRARFCFSSDKGWSQFIPDLTLEAPNVAVVAIDTMDDLKDEVLAKENSLHLIHGPVYAVTLFELPNQDQYLHIAIHHTLVDLVSYRILVDDLQLLLSQKPVGPKSMSFKEWSERLSAQSLIWEPSRWVEYMTNDVAQPPATSGLRTIKATGRLNAKLVAKLNAANSVYGTNVQEMALAALTCALGDLRQNIEGEILPLMLEGHGRETWDSSIDVSNTLGWFTSLYPVVFESTSNISRVVRQVKQKIRAVPDGGLSYGAIKHLAPPSDAFSVIQDHKYHNLSFNYAGRFQEMNAQSGFFETIQSVSDIIGANEVNHIVENIYLHHEGHQLLMDVSVAEWQFSQVEADQWMTLWCEWMEQIVCHCLNPSTIGGRTLFDMPLFSSAQVLESVESELFSTLALRPADVEDMYPVTPLQAGMVLAMMEDPAEYVLQSILDIRGEVEFLHLRSCWKQLTRDESILRTVFASTPEGLFQAVTVEDRSEWIMLDDVWACDDLDTKTNDFFRQDRARGFSVSQTQSYHRFSGVRVTDGSMRLIWTTHHSLVDGWSTNILMERYHKICNGQLMQQSSASFKDYVQWLSEQSTDSLKTFWTMNLQSIDQATPLSLPKPFMLNVEGPKYKTTKRTIHLPDIASVCSQLQVSPSSIFHAAWAAVLYQYTRSEVVSFGSVMSGRDVDLLGVESIAGLLINTVPVVAHVSLNGSIGDFVVNVYSNLMEMVPHSHASLVDIKRWTQPLLFDSILSYGNYSSERENRPATRTKFSIDFQEGEEFVDSTVGIAIYPAEDEYLIEISHKTSDVDEDNMVFLCQRFFSILEKMGYAHHLTDSIKSLDVASDDEHQLFKNSCFGPEIPLPYVLLHDAFEARAENKPNSRAVEFADEWLSYGDLNGKANYLANDLAAMGICVGSRVAVIMERCLEFPIGLLASLKVGAAMMPMDATLPAARLDFMLMDANASVVITTEDQRLRLSELKVSIPIVYIQAKHMENLIKSFKLTSQFTATSADEAYIVYTSGSTGKPKGVPVAHSGAVNATFRSWEYGIVETSRVLQFMAIGFDVCQWELWTTLSAGATLVFRTDDAFNSISKVNVIMCTATALALFGDPTSYPTLKTVLVGGEAIPSALKDLWCPFVRLMNCYGPSECSITTHVENLIATKQVTIGKPLQNVNCYILDNNQLPVPIGVSGEMYLGGIGISPGYLNLPGQTAERFMPDTFAGENARMFRTGDMGRLLSNGMFQVLGREDSQVKLKGYRIELDEVAEAMMEHTGVIAASALVKDSTYLIGYFSPSSIDIVALQETVTKLLPVYMVPALWVPLAEMPLSANGKIDRKALQELHVEVKATALSTENDIKMAAIWSEVLNVDVSEIGGHSSFVALGGDSISAIRIVAKAKQMGLHLTSANVMKHGTLESMARAAKQINIQGSNKNYTTVFGDTPLTPVQCMNFEHNWKNPHFWNLSMTQKPRRHLALNELKMAVARLVEHHDSLRTRFRYDAQDGWSQYILETTVAALPNVDFVQIRNIDALEAAVMEKEKSLNLVNGPVYAVTVFETEDNNQYLQFTLHHAIVDLVSWRILLDDLQIALKNEAFAPKTMSFKEWSEHLTAQAQVWQASAWDEYMADDIVPPADESMNSIHEHEFILSEKIASKVDSANATYGTNIQELALAALTEAIADIRSSAHSLNLMMEGHGREPWDANMDVSSTVGWFTSLFPVVFNASGDVSTTLRQVKQKLRAVPNKGLSYGAIKYLAPDSTETNRVKTHRHYNLAFNYLGRFQEMKSDKSMFEPVEDLVVPQKGDKETDYIPGNVSLSHAGDTLLLQVAVPTWLYSSDEVIRLGRSWCEWMNRIVDHCLDTTTIGGRTLSDVPLLGSASVVED</sequence>
<reference evidence="7" key="1">
    <citation type="submission" date="2019-06" db="EMBL/GenBank/DDBJ databases">
        <title>Genomics analysis of Aphanomyces spp. identifies a new class of oomycete effector associated with host adaptation.</title>
        <authorList>
            <person name="Gaulin E."/>
        </authorList>
    </citation>
    <scope>NUCLEOTIDE SEQUENCE</scope>
    <source>
        <strain evidence="7">CBS 578.67</strain>
    </source>
</reference>
<dbReference type="Gene3D" id="3.30.300.30">
    <property type="match status" value="2"/>
</dbReference>
<dbReference type="PANTHER" id="PTHR45527">
    <property type="entry name" value="NONRIBOSOMAL PEPTIDE SYNTHETASE"/>
    <property type="match status" value="1"/>
</dbReference>
<dbReference type="Gene3D" id="3.40.50.12780">
    <property type="entry name" value="N-terminal domain of ligase-like"/>
    <property type="match status" value="2"/>
</dbReference>
<proteinExistence type="inferred from homology"/>
<dbReference type="Gene3D" id="3.30.559.30">
    <property type="entry name" value="Nonribosomal peptide synthetase, condensation domain"/>
    <property type="match status" value="3"/>
</dbReference>
<comment type="similarity">
    <text evidence="5">Belongs to the NRP synthetase family.</text>
</comment>
<dbReference type="GO" id="GO:0016874">
    <property type="term" value="F:ligase activity"/>
    <property type="evidence" value="ECO:0007669"/>
    <property type="project" value="UniProtKB-KW"/>
</dbReference>
<feature type="non-terminal residue" evidence="7">
    <location>
        <position position="2463"/>
    </location>
</feature>
<evidence type="ECO:0000256" key="5">
    <source>
        <dbReference type="ARBA" id="ARBA00029454"/>
    </source>
</evidence>
<dbReference type="GO" id="GO:0031177">
    <property type="term" value="F:phosphopantetheine binding"/>
    <property type="evidence" value="ECO:0007669"/>
    <property type="project" value="InterPro"/>
</dbReference>
<dbReference type="InterPro" id="IPR020845">
    <property type="entry name" value="AMP-binding_CS"/>
</dbReference>
<dbReference type="PANTHER" id="PTHR45527:SF11">
    <property type="entry name" value="NONRIBOSOMAL PEPTIDE SYNTHETASE 5"/>
    <property type="match status" value="1"/>
</dbReference>
<comment type="caution">
    <text evidence="7">The sequence shown here is derived from an EMBL/GenBank/DDBJ whole genome shotgun (WGS) entry which is preliminary data.</text>
</comment>
<dbReference type="SUPFAM" id="SSF56801">
    <property type="entry name" value="Acetyl-CoA synthetase-like"/>
    <property type="match status" value="2"/>
</dbReference>
<feature type="non-terminal residue" evidence="7">
    <location>
        <position position="1"/>
    </location>
</feature>
<dbReference type="GO" id="GO:0005737">
    <property type="term" value="C:cytoplasm"/>
    <property type="evidence" value="ECO:0007669"/>
    <property type="project" value="TreeGrafter"/>
</dbReference>
<dbReference type="InterPro" id="IPR045851">
    <property type="entry name" value="AMP-bd_C_sf"/>
</dbReference>
<keyword evidence="4" id="KW-0677">Repeat</keyword>
<dbReference type="GO" id="GO:0043041">
    <property type="term" value="P:amino acid activation for nonribosomal peptide biosynthetic process"/>
    <property type="evidence" value="ECO:0007669"/>
    <property type="project" value="TreeGrafter"/>
</dbReference>
<dbReference type="InterPro" id="IPR025110">
    <property type="entry name" value="AMP-bd_C"/>
</dbReference>
<dbReference type="InterPro" id="IPR010071">
    <property type="entry name" value="AA_adenyl_dom"/>
</dbReference>
<keyword evidence="3" id="KW-0436">Ligase</keyword>
<dbReference type="PROSITE" id="PS00455">
    <property type="entry name" value="AMP_BINDING"/>
    <property type="match status" value="2"/>
</dbReference>
<dbReference type="SUPFAM" id="SSF52777">
    <property type="entry name" value="CoA-dependent acyltransferases"/>
    <property type="match status" value="6"/>
</dbReference>
<dbReference type="GO" id="GO:0044550">
    <property type="term" value="P:secondary metabolite biosynthetic process"/>
    <property type="evidence" value="ECO:0007669"/>
    <property type="project" value="TreeGrafter"/>
</dbReference>
<dbReference type="SMART" id="SM00823">
    <property type="entry name" value="PKS_PP"/>
    <property type="match status" value="2"/>
</dbReference>
<evidence type="ECO:0000256" key="4">
    <source>
        <dbReference type="ARBA" id="ARBA00022737"/>
    </source>
</evidence>
<dbReference type="InterPro" id="IPR009081">
    <property type="entry name" value="PP-bd_ACP"/>
</dbReference>
<dbReference type="InterPro" id="IPR023213">
    <property type="entry name" value="CAT-like_dom_sf"/>
</dbReference>
<dbReference type="EMBL" id="VJMH01000505">
    <property type="protein sequence ID" value="KAF0715875.1"/>
    <property type="molecule type" value="Genomic_DNA"/>
</dbReference>
<evidence type="ECO:0000256" key="2">
    <source>
        <dbReference type="ARBA" id="ARBA00022553"/>
    </source>
</evidence>
<feature type="domain" description="Carrier" evidence="6">
    <location>
        <begin position="1934"/>
        <end position="2010"/>
    </location>
</feature>
<dbReference type="InterPro" id="IPR001242">
    <property type="entry name" value="Condensation_dom"/>
</dbReference>
<dbReference type="Pfam" id="PF13193">
    <property type="entry name" value="AMP-binding_C"/>
    <property type="match status" value="1"/>
</dbReference>
<evidence type="ECO:0000313" key="7">
    <source>
        <dbReference type="EMBL" id="KAF0715875.1"/>
    </source>
</evidence>
<dbReference type="FunFam" id="3.40.50.980:FF:000001">
    <property type="entry name" value="Non-ribosomal peptide synthetase"/>
    <property type="match status" value="1"/>
</dbReference>
<dbReference type="Pfam" id="PF00668">
    <property type="entry name" value="Condensation"/>
    <property type="match status" value="3"/>
</dbReference>
<keyword evidence="1" id="KW-0596">Phosphopantetheine</keyword>
<dbReference type="InterPro" id="IPR020806">
    <property type="entry name" value="PKS_PP-bd"/>
</dbReference>
<organism evidence="7">
    <name type="scientific">Aphanomyces stellatus</name>
    <dbReference type="NCBI Taxonomy" id="120398"/>
    <lineage>
        <taxon>Eukaryota</taxon>
        <taxon>Sar</taxon>
        <taxon>Stramenopiles</taxon>
        <taxon>Oomycota</taxon>
        <taxon>Saprolegniomycetes</taxon>
        <taxon>Saprolegniales</taxon>
        <taxon>Verrucalvaceae</taxon>
        <taxon>Aphanomyces</taxon>
    </lineage>
</organism>
<dbReference type="InterPro" id="IPR036736">
    <property type="entry name" value="ACP-like_sf"/>
</dbReference>
<dbReference type="InterPro" id="IPR042099">
    <property type="entry name" value="ANL_N_sf"/>
</dbReference>
<dbReference type="Gene3D" id="3.30.559.10">
    <property type="entry name" value="Chloramphenicol acetyltransferase-like domain"/>
    <property type="match status" value="3"/>
</dbReference>
<dbReference type="CDD" id="cd05930">
    <property type="entry name" value="A_NRPS"/>
    <property type="match status" value="2"/>
</dbReference>
<protein>
    <recommendedName>
        <fullName evidence="6">Carrier domain-containing protein</fullName>
    </recommendedName>
</protein>
<dbReference type="SUPFAM" id="SSF47336">
    <property type="entry name" value="ACP-like"/>
    <property type="match status" value="2"/>
</dbReference>
<dbReference type="PROSITE" id="PS00012">
    <property type="entry name" value="PHOSPHOPANTETHEINE"/>
    <property type="match status" value="2"/>
</dbReference>
<dbReference type="Pfam" id="PF00501">
    <property type="entry name" value="AMP-binding"/>
    <property type="match status" value="2"/>
</dbReference>
<keyword evidence="2" id="KW-0597">Phosphoprotein</keyword>